<evidence type="ECO:0008006" key="3">
    <source>
        <dbReference type="Google" id="ProtNLM"/>
    </source>
</evidence>
<protein>
    <recommendedName>
        <fullName evidence="3">DUF2357 domain-containing protein</fullName>
    </recommendedName>
</protein>
<gene>
    <name evidence="1" type="ORF">HUF19_09525</name>
</gene>
<sequence>MKVRFEVLDRRDMARVIELSADDALGHRQWVTEMDALKISVRLEAPVDEVKVIVSDGEVVLSPDDESGCIFSCMPGRRPDGRYKSLFYNYFGVAPIYVETIEQGVKHLVSVGELEVLARKASVEQAKRMVSYVLESGNIELLRRYGATRRGAGPSEESGLPPNRLIEHLEETLRVMENTIPSIVRSPIHSLTSELKVVNNPGDLDIQDQGVAWLCENLGVLEISDDIEDYVMIHDGRQYRARSIQAPITRESNDVYENRIIHGFIDRCISFVHQLKQGIGENSKPVSLNKAVGYESFFNVMGEWLKVEAQIHIDKLELISHRLKRLKSLVERKIDVTQILIEPPKFTPKARANRNYSTLYKAMHEWYRNTNVDWTIEKFLMAINSIPKLFELYSVLVVADWLKINGRRLSTDAESFVSVEVGERKITLKYEPEYWRTKHLKANESSVVGTQIKKADEALRHWQGARVHTSGHYQLRAPDLALECSEQGNHNRLDRLIILDAKYVRRDMAFEQSLPDCTMKYVHGLTSMNRKSLVDAMVILYPDAEGPWLDYHAWDYGLFGATPQQPVLGAMGLLGVEDDSMDTINRVMSRLISDWY</sequence>
<dbReference type="RefSeq" id="WP_260996439.1">
    <property type="nucleotide sequence ID" value="NZ_CP054475.1"/>
</dbReference>
<proteinExistence type="predicted"/>
<name>A0ABY6ABR7_9GAMM</name>
<keyword evidence="2" id="KW-1185">Reference proteome</keyword>
<reference evidence="2" key="1">
    <citation type="submission" date="2020-06" db="EMBL/GenBank/DDBJ databases">
        <title>Thalassolituus marinus alknpb1M-1, a hydrocarbon-degrading bacterium isolated from the deep-sea overlying water using an in-situ strategy from the South China Sea basin.</title>
        <authorList>
            <person name="Dong C."/>
            <person name="Chen Y."/>
            <person name="Shao Z."/>
        </authorList>
    </citation>
    <scope>NUCLEOTIDE SEQUENCE [LARGE SCALE GENOMIC DNA]</scope>
    <source>
        <strain evidence="2">alknpb1M-1</strain>
    </source>
</reference>
<evidence type="ECO:0000313" key="2">
    <source>
        <dbReference type="Proteomes" id="UP001065322"/>
    </source>
</evidence>
<dbReference type="Proteomes" id="UP001065322">
    <property type="component" value="Chromosome"/>
</dbReference>
<evidence type="ECO:0000313" key="1">
    <source>
        <dbReference type="EMBL" id="UXD87653.1"/>
    </source>
</evidence>
<accession>A0ABY6ABR7</accession>
<organism evidence="1 2">
    <name type="scientific">Thalassolituus hydrocarboniclasticus</name>
    <dbReference type="NCBI Taxonomy" id="2742796"/>
    <lineage>
        <taxon>Bacteria</taxon>
        <taxon>Pseudomonadati</taxon>
        <taxon>Pseudomonadota</taxon>
        <taxon>Gammaproteobacteria</taxon>
        <taxon>Oceanospirillales</taxon>
        <taxon>Oceanospirillaceae</taxon>
        <taxon>Thalassolituus</taxon>
    </lineage>
</organism>
<dbReference type="EMBL" id="CP054475">
    <property type="protein sequence ID" value="UXD87653.1"/>
    <property type="molecule type" value="Genomic_DNA"/>
</dbReference>